<dbReference type="GO" id="GO:0006955">
    <property type="term" value="P:immune response"/>
    <property type="evidence" value="ECO:0007669"/>
    <property type="project" value="InterPro"/>
</dbReference>
<evidence type="ECO:0000256" key="6">
    <source>
        <dbReference type="SAM" id="SignalP"/>
    </source>
</evidence>
<feature type="domain" description="Chemokine interleukin-8-like" evidence="7">
    <location>
        <begin position="26"/>
        <end position="89"/>
    </location>
</feature>
<evidence type="ECO:0000259" key="7">
    <source>
        <dbReference type="SMART" id="SM00199"/>
    </source>
</evidence>
<dbReference type="SMART" id="SM00199">
    <property type="entry name" value="SCY"/>
    <property type="match status" value="1"/>
</dbReference>
<dbReference type="GO" id="GO:0042056">
    <property type="term" value="F:chemoattractant activity"/>
    <property type="evidence" value="ECO:0007669"/>
    <property type="project" value="UniProtKB-ARBA"/>
</dbReference>
<dbReference type="InterPro" id="IPR036048">
    <property type="entry name" value="Interleukin_8-like_sf"/>
</dbReference>
<evidence type="ECO:0000256" key="4">
    <source>
        <dbReference type="ARBA" id="ARBA00022525"/>
    </source>
</evidence>
<comment type="similarity">
    <text evidence="2">Belongs to the intercrine alpha (chemokine CxC) family.</text>
</comment>
<proteinExistence type="inferred from homology"/>
<dbReference type="InterPro" id="IPR001811">
    <property type="entry name" value="Chemokine_IL8-like_dom"/>
</dbReference>
<dbReference type="AlphaFoldDB" id="A0A9D3NWA8"/>
<dbReference type="PRINTS" id="PR00437">
    <property type="entry name" value="SMALLCYTKCXC"/>
</dbReference>
<dbReference type="GO" id="GO:0008009">
    <property type="term" value="F:chemokine activity"/>
    <property type="evidence" value="ECO:0007669"/>
    <property type="project" value="InterPro"/>
</dbReference>
<evidence type="ECO:0000256" key="2">
    <source>
        <dbReference type="ARBA" id="ARBA00010665"/>
    </source>
</evidence>
<evidence type="ECO:0000256" key="1">
    <source>
        <dbReference type="ARBA" id="ARBA00004613"/>
    </source>
</evidence>
<name>A0A9D3NWA8_9TELE</name>
<dbReference type="Proteomes" id="UP000824219">
    <property type="component" value="Linkage Group LG07"/>
</dbReference>
<protein>
    <recommendedName>
        <fullName evidence="7">Chemokine interleukin-8-like domain-containing protein</fullName>
    </recommendedName>
</protein>
<reference evidence="8 9" key="1">
    <citation type="submission" date="2021-06" db="EMBL/GenBank/DDBJ databases">
        <title>Chromosome-level genome assembly of the red-tail catfish (Hemibagrus wyckioides).</title>
        <authorList>
            <person name="Shao F."/>
        </authorList>
    </citation>
    <scope>NUCLEOTIDE SEQUENCE [LARGE SCALE GENOMIC DNA]</scope>
    <source>
        <strain evidence="8">EC202008001</strain>
        <tissue evidence="8">Blood</tissue>
    </source>
</reference>
<comment type="caution">
    <text evidence="8">The sequence shown here is derived from an EMBL/GenBank/DDBJ whole genome shotgun (WGS) entry which is preliminary data.</text>
</comment>
<dbReference type="OrthoDB" id="9937393at2759"/>
<feature type="signal peptide" evidence="6">
    <location>
        <begin position="1"/>
        <end position="21"/>
    </location>
</feature>
<keyword evidence="6" id="KW-0732">Signal</keyword>
<dbReference type="PANTHER" id="PTHR12015">
    <property type="entry name" value="SMALL INDUCIBLE CYTOKINE A"/>
    <property type="match status" value="1"/>
</dbReference>
<dbReference type="Pfam" id="PF00048">
    <property type="entry name" value="IL8"/>
    <property type="match status" value="1"/>
</dbReference>
<dbReference type="GO" id="GO:0006952">
    <property type="term" value="P:defense response"/>
    <property type="evidence" value="ECO:0007669"/>
    <property type="project" value="InterPro"/>
</dbReference>
<dbReference type="GO" id="GO:0005615">
    <property type="term" value="C:extracellular space"/>
    <property type="evidence" value="ECO:0007669"/>
    <property type="project" value="UniProtKB-KW"/>
</dbReference>
<keyword evidence="4" id="KW-0964">Secreted</keyword>
<dbReference type="CDD" id="cd00273">
    <property type="entry name" value="Chemokine_CXC"/>
    <property type="match status" value="1"/>
</dbReference>
<comment type="function">
    <text evidence="5">Ligand for cxcr3.2. Chemotactic for macrophages.</text>
</comment>
<keyword evidence="3" id="KW-0202">Cytokine</keyword>
<evidence type="ECO:0000313" key="8">
    <source>
        <dbReference type="EMBL" id="KAG7330446.1"/>
    </source>
</evidence>
<keyword evidence="9" id="KW-1185">Reference proteome</keyword>
<dbReference type="FunFam" id="2.40.50.40:FF:000004">
    <property type="entry name" value="C-X-C motif chemokine"/>
    <property type="match status" value="1"/>
</dbReference>
<comment type="subcellular location">
    <subcellularLocation>
        <location evidence="1">Secreted</location>
    </subcellularLocation>
</comment>
<accession>A0A9D3NWA8</accession>
<dbReference type="EMBL" id="JAHKSW010000007">
    <property type="protein sequence ID" value="KAG7330446.1"/>
    <property type="molecule type" value="Genomic_DNA"/>
</dbReference>
<dbReference type="Gene3D" id="2.40.50.40">
    <property type="match status" value="1"/>
</dbReference>
<feature type="chain" id="PRO_5038405787" description="Chemokine interleukin-8-like domain-containing protein" evidence="6">
    <location>
        <begin position="22"/>
        <end position="93"/>
    </location>
</feature>
<dbReference type="InterPro" id="IPR001089">
    <property type="entry name" value="Chemokine_CXC"/>
</dbReference>
<dbReference type="InterPro" id="IPR033899">
    <property type="entry name" value="CXC_Chemokine_domain"/>
</dbReference>
<sequence length="93" mass="10440">MNPSALVITLFACALLSVTEGLLIPQPRCRCTETVSKEIPYHRIINIETFPPGPHCKNTEIIATVNLRKVVKLCINPKAEWVQNVLKKRKMAS</sequence>
<evidence type="ECO:0000313" key="9">
    <source>
        <dbReference type="Proteomes" id="UP000824219"/>
    </source>
</evidence>
<evidence type="ECO:0000256" key="5">
    <source>
        <dbReference type="ARBA" id="ARBA00054901"/>
    </source>
</evidence>
<evidence type="ECO:0000256" key="3">
    <source>
        <dbReference type="ARBA" id="ARBA00022514"/>
    </source>
</evidence>
<organism evidence="8 9">
    <name type="scientific">Hemibagrus wyckioides</name>
    <dbReference type="NCBI Taxonomy" id="337641"/>
    <lineage>
        <taxon>Eukaryota</taxon>
        <taxon>Metazoa</taxon>
        <taxon>Chordata</taxon>
        <taxon>Craniata</taxon>
        <taxon>Vertebrata</taxon>
        <taxon>Euteleostomi</taxon>
        <taxon>Actinopterygii</taxon>
        <taxon>Neopterygii</taxon>
        <taxon>Teleostei</taxon>
        <taxon>Ostariophysi</taxon>
        <taxon>Siluriformes</taxon>
        <taxon>Bagridae</taxon>
        <taxon>Hemibagrus</taxon>
    </lineage>
</organism>
<gene>
    <name evidence="8" type="ORF">KOW79_006668</name>
</gene>
<dbReference type="InterPro" id="IPR039809">
    <property type="entry name" value="Chemokine_b/g/d"/>
</dbReference>
<dbReference type="SUPFAM" id="SSF54117">
    <property type="entry name" value="Interleukin 8-like chemokines"/>
    <property type="match status" value="1"/>
</dbReference>